<gene>
    <name evidence="2" type="ORF">MM171B01367_0007</name>
</gene>
<proteinExistence type="predicted"/>
<reference evidence="2" key="1">
    <citation type="submission" date="2020-03" db="EMBL/GenBank/DDBJ databases">
        <title>The deep terrestrial virosphere.</title>
        <authorList>
            <person name="Holmfeldt K."/>
            <person name="Nilsson E."/>
            <person name="Simone D."/>
            <person name="Lopez-Fernandez M."/>
            <person name="Wu X."/>
            <person name="de Brujin I."/>
            <person name="Lundin D."/>
            <person name="Andersson A."/>
            <person name="Bertilsson S."/>
            <person name="Dopson M."/>
        </authorList>
    </citation>
    <scope>NUCLEOTIDE SEQUENCE</scope>
    <source>
        <strain evidence="2">MM171B01367</strain>
    </source>
</reference>
<accession>A0A6M3M9J1</accession>
<dbReference type="EMBL" id="MT143774">
    <property type="protein sequence ID" value="QJB02313.1"/>
    <property type="molecule type" value="Genomic_DNA"/>
</dbReference>
<evidence type="ECO:0000256" key="1">
    <source>
        <dbReference type="SAM" id="MobiDB-lite"/>
    </source>
</evidence>
<protein>
    <submittedName>
        <fullName evidence="2">Uncharacterized protein</fullName>
    </submittedName>
</protein>
<feature type="region of interest" description="Disordered" evidence="1">
    <location>
        <begin position="48"/>
        <end position="72"/>
    </location>
</feature>
<name>A0A6M3M9J1_9ZZZZ</name>
<evidence type="ECO:0000313" key="2">
    <source>
        <dbReference type="EMBL" id="QJB02313.1"/>
    </source>
</evidence>
<organism evidence="2">
    <name type="scientific">viral metagenome</name>
    <dbReference type="NCBI Taxonomy" id="1070528"/>
    <lineage>
        <taxon>unclassified sequences</taxon>
        <taxon>metagenomes</taxon>
        <taxon>organismal metagenomes</taxon>
    </lineage>
</organism>
<sequence>MMSRETIVSSFLAEMPMEAALVYSELGARVLLGGKPYAEWNPDTESWELYADGGTPPESSEQGRSDASIYLL</sequence>
<dbReference type="AlphaFoldDB" id="A0A6M3M9J1"/>